<name>A0A4Y8QYM5_9MICO</name>
<proteinExistence type="predicted"/>
<evidence type="ECO:0000313" key="1">
    <source>
        <dbReference type="EMBL" id="TFF04361.1"/>
    </source>
</evidence>
<protein>
    <recommendedName>
        <fullName evidence="3">RelA/SpoT domain-containing protein</fullName>
    </recommendedName>
</protein>
<accession>A0A4Y8QYM5</accession>
<dbReference type="AlphaFoldDB" id="A0A4Y8QYM5"/>
<comment type="caution">
    <text evidence="1">The sequence shown here is derived from an EMBL/GenBank/DDBJ whole genome shotgun (WGS) entry which is preliminary data.</text>
</comment>
<dbReference type="GeneID" id="95686401"/>
<reference evidence="1 2" key="1">
    <citation type="submission" date="2019-03" db="EMBL/GenBank/DDBJ databases">
        <title>Cellulosimicrobium funkei JCM14302 Assembly.</title>
        <authorList>
            <person name="Dou T."/>
        </authorList>
    </citation>
    <scope>NUCLEOTIDE SEQUENCE [LARGE SCALE GENOMIC DNA]</scope>
    <source>
        <strain evidence="1 2">JCM 14302</strain>
    </source>
</reference>
<evidence type="ECO:0008006" key="3">
    <source>
        <dbReference type="Google" id="ProtNLM"/>
    </source>
</evidence>
<evidence type="ECO:0000313" key="2">
    <source>
        <dbReference type="Proteomes" id="UP000298003"/>
    </source>
</evidence>
<gene>
    <name evidence="1" type="ORF">E1O70_18110</name>
</gene>
<dbReference type="InterPro" id="IPR043519">
    <property type="entry name" value="NT_sf"/>
</dbReference>
<dbReference type="SUPFAM" id="SSF81301">
    <property type="entry name" value="Nucleotidyltransferase"/>
    <property type="match status" value="1"/>
</dbReference>
<dbReference type="EMBL" id="SOZH01000012">
    <property type="protein sequence ID" value="TFF04361.1"/>
    <property type="molecule type" value="Genomic_DNA"/>
</dbReference>
<dbReference type="Gene3D" id="3.30.460.10">
    <property type="entry name" value="Beta Polymerase, domain 2"/>
    <property type="match status" value="1"/>
</dbReference>
<dbReference type="RefSeq" id="WP_134724203.1">
    <property type="nucleotide sequence ID" value="NZ_SOZH01000012.1"/>
</dbReference>
<keyword evidence="2" id="KW-1185">Reference proteome</keyword>
<sequence length="241" mass="26503">MTAAQIAPDPRDGVPDVTWIHDDMPSLWKAMSERADGHAVLAAAVDRLVRDRKVEAEITDSLVSSLPDGCRLHGLEWRMKSPASTARKIFSRRGGSPTERAAKFTDTLRYTVCARDHDDIVAAADSALGALVDRGMTVVEADDKYREGAPYKGLHFLLRTPEDTTFELQVHSELSQQVKDEVHPIYEAVRDPATTKADADRLTEQLVTISSVVPTPRGLAERTAFFGCEITRPGVRKSAHA</sequence>
<organism evidence="1 2">
    <name type="scientific">Cellulosimicrobium funkei</name>
    <dbReference type="NCBI Taxonomy" id="264251"/>
    <lineage>
        <taxon>Bacteria</taxon>
        <taxon>Bacillati</taxon>
        <taxon>Actinomycetota</taxon>
        <taxon>Actinomycetes</taxon>
        <taxon>Micrococcales</taxon>
        <taxon>Promicromonosporaceae</taxon>
        <taxon>Cellulosimicrobium</taxon>
    </lineage>
</organism>
<dbReference type="Proteomes" id="UP000298003">
    <property type="component" value="Unassembled WGS sequence"/>
</dbReference>